<evidence type="ECO:0000256" key="1">
    <source>
        <dbReference type="ARBA" id="ARBA00022801"/>
    </source>
</evidence>
<dbReference type="InterPro" id="IPR039329">
    <property type="entry name" value="SIAE"/>
</dbReference>
<evidence type="ECO:0000256" key="2">
    <source>
        <dbReference type="SAM" id="SignalP"/>
    </source>
</evidence>
<gene>
    <name evidence="4" type="ORF">MYF79_20815</name>
</gene>
<dbReference type="Proteomes" id="UP000830198">
    <property type="component" value="Chromosome"/>
</dbReference>
<dbReference type="Gene3D" id="3.40.50.1110">
    <property type="entry name" value="SGNH hydrolase"/>
    <property type="match status" value="2"/>
</dbReference>
<dbReference type="SUPFAM" id="SSF49785">
    <property type="entry name" value="Galactose-binding domain-like"/>
    <property type="match status" value="1"/>
</dbReference>
<accession>A0ABY4HUB2</accession>
<dbReference type="EMBL" id="CP095855">
    <property type="protein sequence ID" value="UPK67387.1"/>
    <property type="molecule type" value="Genomic_DNA"/>
</dbReference>
<reference evidence="4 5" key="1">
    <citation type="submission" date="2022-04" db="EMBL/GenBank/DDBJ databases">
        <title>The arsenic-methylating capacity of Chitinophaga filiformis YT5 during chitin decomposition.</title>
        <authorList>
            <person name="Chen G."/>
            <person name="Liang Y."/>
        </authorList>
    </citation>
    <scope>NUCLEOTIDE SEQUENCE [LARGE SCALE GENOMIC DNA]</scope>
    <source>
        <strain evidence="4 5">YT5</strain>
    </source>
</reference>
<dbReference type="Pfam" id="PF03629">
    <property type="entry name" value="SASA"/>
    <property type="match status" value="2"/>
</dbReference>
<evidence type="ECO:0000313" key="5">
    <source>
        <dbReference type="Proteomes" id="UP000830198"/>
    </source>
</evidence>
<dbReference type="InterPro" id="IPR008979">
    <property type="entry name" value="Galactose-bd-like_sf"/>
</dbReference>
<organism evidence="4 5">
    <name type="scientific">Chitinophaga filiformis</name>
    <name type="common">Myxococcus filiformis</name>
    <name type="synonym">Flexibacter filiformis</name>
    <dbReference type="NCBI Taxonomy" id="104663"/>
    <lineage>
        <taxon>Bacteria</taxon>
        <taxon>Pseudomonadati</taxon>
        <taxon>Bacteroidota</taxon>
        <taxon>Chitinophagia</taxon>
        <taxon>Chitinophagales</taxon>
        <taxon>Chitinophagaceae</taxon>
        <taxon>Chitinophaga</taxon>
    </lineage>
</organism>
<evidence type="ECO:0000259" key="3">
    <source>
        <dbReference type="Pfam" id="PF03629"/>
    </source>
</evidence>
<sequence>MQSRIQVLALLLIILLVGTSSQAQITLPKVFGDSMVLQRGVKIPVWGNASPGALVIGKLGNIQATAKADQQGKWQLKFPVFKAGGPYVLEVAESGKPASAIKLKEILIGDVWLASGQSNMEWQVQQAKDASREIANANFPEIRFLVVEHSKQVKPQPDIFAGKWKVCDTTSVKEFSAVAYYFARKIHHDQNIPVGIIQSTWGGTPIEAWTSREMLLTSPITKARTLSNDTLAPDREDFIQDSLNLIKFWYLIYNPQNNADKIVPAAEYNDADWTSVEMPKLIKDFRAGSYEGVAWLRKKMILPDSFLQKNLTINLGHPEMNYSLYFNGQEICKNVWNANPSHAYTIPARLVKSGENTIAVRIAMLWGGGGLNPADDIYITAGAARVSLAGKWLYKEDLETALPKIRNYQYYPTVLFNTMINPLIPYGIRGFIWYQGESNAGAAYDYRTLFPMLITDWRQRWQQGNLPFLFVQLANYMKARPLPAESEWAELREAQTMTLSLPNTGMACAIDIGEANDIHPKNKQEVGRRLALVANKMVYKQEGITSGPVYKHYRKEGNRIRLSFINTGAGFSTKDGKEVSGFAVAGEDKQFYWAKADIEGNEVVVYSDKVAAPVAVRYAWADNPECNLVNSAGLPAVPFRTDEWKGITQH</sequence>
<feature type="domain" description="Sialate O-acetylesterase" evidence="3">
    <location>
        <begin position="110"/>
        <end position="228"/>
    </location>
</feature>
<evidence type="ECO:0000313" key="4">
    <source>
        <dbReference type="EMBL" id="UPK67387.1"/>
    </source>
</evidence>
<dbReference type="PANTHER" id="PTHR22901:SF0">
    <property type="entry name" value="SIALATE O-ACETYLESTERASE"/>
    <property type="match status" value="1"/>
</dbReference>
<dbReference type="RefSeq" id="WP_247809734.1">
    <property type="nucleotide sequence ID" value="NZ_CP095855.1"/>
</dbReference>
<dbReference type="InterPro" id="IPR005181">
    <property type="entry name" value="SASA"/>
</dbReference>
<dbReference type="SUPFAM" id="SSF52266">
    <property type="entry name" value="SGNH hydrolase"/>
    <property type="match status" value="1"/>
</dbReference>
<dbReference type="InterPro" id="IPR036514">
    <property type="entry name" value="SGNH_hydro_sf"/>
</dbReference>
<feature type="chain" id="PRO_5046643110" evidence="2">
    <location>
        <begin position="24"/>
        <end position="650"/>
    </location>
</feature>
<keyword evidence="2" id="KW-0732">Signal</keyword>
<feature type="domain" description="Sialate O-acetylesterase" evidence="3">
    <location>
        <begin position="427"/>
        <end position="531"/>
    </location>
</feature>
<proteinExistence type="predicted"/>
<feature type="signal peptide" evidence="2">
    <location>
        <begin position="1"/>
        <end position="23"/>
    </location>
</feature>
<name>A0ABY4HUB2_CHIFI</name>
<keyword evidence="1" id="KW-0378">Hydrolase</keyword>
<dbReference type="PANTHER" id="PTHR22901">
    <property type="entry name" value="SIALATE O-ACETYLESTERASE"/>
    <property type="match status" value="1"/>
</dbReference>
<protein>
    <submittedName>
        <fullName evidence="4">Sialate O-acetylesterase</fullName>
    </submittedName>
</protein>
<keyword evidence="5" id="KW-1185">Reference proteome</keyword>